<dbReference type="GeneID" id="19298972"/>
<evidence type="ECO:0000313" key="2">
    <source>
        <dbReference type="EMBL" id="EPQ60584.1"/>
    </source>
</evidence>
<dbReference type="EMBL" id="KB469296">
    <property type="protein sequence ID" value="EPQ60584.1"/>
    <property type="molecule type" value="Genomic_DNA"/>
</dbReference>
<feature type="compositionally biased region" description="Basic and acidic residues" evidence="1">
    <location>
        <begin position="35"/>
        <end position="51"/>
    </location>
</feature>
<feature type="region of interest" description="Disordered" evidence="1">
    <location>
        <begin position="26"/>
        <end position="51"/>
    </location>
</feature>
<dbReference type="Proteomes" id="UP000030669">
    <property type="component" value="Unassembled WGS sequence"/>
</dbReference>
<gene>
    <name evidence="2" type="ORF">GLOTRDRAFT_109028</name>
</gene>
<name>S7S412_GLOTA</name>
<keyword evidence="3" id="KW-1185">Reference proteome</keyword>
<dbReference type="AlphaFoldDB" id="S7S412"/>
<reference evidence="2 3" key="1">
    <citation type="journal article" date="2012" name="Science">
        <title>The Paleozoic origin of enzymatic lignin decomposition reconstructed from 31 fungal genomes.</title>
        <authorList>
            <person name="Floudas D."/>
            <person name="Binder M."/>
            <person name="Riley R."/>
            <person name="Barry K."/>
            <person name="Blanchette R.A."/>
            <person name="Henrissat B."/>
            <person name="Martinez A.T."/>
            <person name="Otillar R."/>
            <person name="Spatafora J.W."/>
            <person name="Yadav J.S."/>
            <person name="Aerts A."/>
            <person name="Benoit I."/>
            <person name="Boyd A."/>
            <person name="Carlson A."/>
            <person name="Copeland A."/>
            <person name="Coutinho P.M."/>
            <person name="de Vries R.P."/>
            <person name="Ferreira P."/>
            <person name="Findley K."/>
            <person name="Foster B."/>
            <person name="Gaskell J."/>
            <person name="Glotzer D."/>
            <person name="Gorecki P."/>
            <person name="Heitman J."/>
            <person name="Hesse C."/>
            <person name="Hori C."/>
            <person name="Igarashi K."/>
            <person name="Jurgens J.A."/>
            <person name="Kallen N."/>
            <person name="Kersten P."/>
            <person name="Kohler A."/>
            <person name="Kuees U."/>
            <person name="Kumar T.K.A."/>
            <person name="Kuo A."/>
            <person name="LaButti K."/>
            <person name="Larrondo L.F."/>
            <person name="Lindquist E."/>
            <person name="Ling A."/>
            <person name="Lombard V."/>
            <person name="Lucas S."/>
            <person name="Lundell T."/>
            <person name="Martin R."/>
            <person name="McLaughlin D.J."/>
            <person name="Morgenstern I."/>
            <person name="Morin E."/>
            <person name="Murat C."/>
            <person name="Nagy L.G."/>
            <person name="Nolan M."/>
            <person name="Ohm R.A."/>
            <person name="Patyshakuliyeva A."/>
            <person name="Rokas A."/>
            <person name="Ruiz-Duenas F.J."/>
            <person name="Sabat G."/>
            <person name="Salamov A."/>
            <person name="Samejima M."/>
            <person name="Schmutz J."/>
            <person name="Slot J.C."/>
            <person name="St John F."/>
            <person name="Stenlid J."/>
            <person name="Sun H."/>
            <person name="Sun S."/>
            <person name="Syed K."/>
            <person name="Tsang A."/>
            <person name="Wiebenga A."/>
            <person name="Young D."/>
            <person name="Pisabarro A."/>
            <person name="Eastwood D.C."/>
            <person name="Martin F."/>
            <person name="Cullen D."/>
            <person name="Grigoriev I.V."/>
            <person name="Hibbett D.S."/>
        </authorList>
    </citation>
    <scope>NUCLEOTIDE SEQUENCE [LARGE SCALE GENOMIC DNA]</scope>
    <source>
        <strain evidence="2 3">ATCC 11539</strain>
    </source>
</reference>
<protein>
    <submittedName>
        <fullName evidence="2">Uncharacterized protein</fullName>
    </submittedName>
</protein>
<organism evidence="2 3">
    <name type="scientific">Gloeophyllum trabeum (strain ATCC 11539 / FP-39264 / Madison 617)</name>
    <name type="common">Brown rot fungus</name>
    <dbReference type="NCBI Taxonomy" id="670483"/>
    <lineage>
        <taxon>Eukaryota</taxon>
        <taxon>Fungi</taxon>
        <taxon>Dikarya</taxon>
        <taxon>Basidiomycota</taxon>
        <taxon>Agaricomycotina</taxon>
        <taxon>Agaricomycetes</taxon>
        <taxon>Gloeophyllales</taxon>
        <taxon>Gloeophyllaceae</taxon>
        <taxon>Gloeophyllum</taxon>
    </lineage>
</organism>
<dbReference type="RefSeq" id="XP_007860960.1">
    <property type="nucleotide sequence ID" value="XM_007862769.1"/>
</dbReference>
<evidence type="ECO:0000313" key="3">
    <source>
        <dbReference type="Proteomes" id="UP000030669"/>
    </source>
</evidence>
<dbReference type="HOGENOM" id="CLU_3106551_0_0_1"/>
<dbReference type="KEGG" id="gtr:GLOTRDRAFT_109028"/>
<accession>S7S412</accession>
<proteinExistence type="predicted"/>
<evidence type="ECO:0000256" key="1">
    <source>
        <dbReference type="SAM" id="MobiDB-lite"/>
    </source>
</evidence>
<sequence>MKGEGRDLSPYILEHMIEAMKASAGNGDLRNAGLFRDDKDGYETAETRETN</sequence>